<dbReference type="AlphaFoldDB" id="A0A8X8XRC9"/>
<dbReference type="PANTHER" id="PTHR35357">
    <property type="entry name" value="OS02G0537100 PROTEIN"/>
    <property type="match status" value="1"/>
</dbReference>
<dbReference type="InterPro" id="IPR006501">
    <property type="entry name" value="Pectinesterase_inhib_dom"/>
</dbReference>
<dbReference type="SMART" id="SM00856">
    <property type="entry name" value="PMEI"/>
    <property type="match status" value="1"/>
</dbReference>
<dbReference type="EMBL" id="PNBA02000007">
    <property type="protein sequence ID" value="KAG6418941.1"/>
    <property type="molecule type" value="Genomic_DNA"/>
</dbReference>
<dbReference type="PANTHER" id="PTHR35357:SF8">
    <property type="entry name" value="OS01G0111000 PROTEIN"/>
    <property type="match status" value="1"/>
</dbReference>
<reference evidence="6" key="2">
    <citation type="submission" date="2020-08" db="EMBL/GenBank/DDBJ databases">
        <title>Plant Genome Project.</title>
        <authorList>
            <person name="Zhang R.-G."/>
        </authorList>
    </citation>
    <scope>NUCLEOTIDE SEQUENCE</scope>
    <source>
        <strain evidence="6">Huo1</strain>
        <tissue evidence="6">Leaf</tissue>
    </source>
</reference>
<reference evidence="6" key="1">
    <citation type="submission" date="2018-01" db="EMBL/GenBank/DDBJ databases">
        <authorList>
            <person name="Mao J.F."/>
        </authorList>
    </citation>
    <scope>NUCLEOTIDE SEQUENCE</scope>
    <source>
        <strain evidence="6">Huo1</strain>
        <tissue evidence="6">Leaf</tissue>
    </source>
</reference>
<gene>
    <name evidence="6" type="ORF">SASPL_121148</name>
</gene>
<name>A0A8X8XRC9_SALSN</name>
<dbReference type="GO" id="GO:0004857">
    <property type="term" value="F:enzyme inhibitor activity"/>
    <property type="evidence" value="ECO:0007669"/>
    <property type="project" value="InterPro"/>
</dbReference>
<dbReference type="CDD" id="cd14859">
    <property type="entry name" value="PMEI_like"/>
    <property type="match status" value="1"/>
</dbReference>
<evidence type="ECO:0000256" key="3">
    <source>
        <dbReference type="ARBA" id="ARBA00038471"/>
    </source>
</evidence>
<dbReference type="Proteomes" id="UP000298416">
    <property type="component" value="Unassembled WGS sequence"/>
</dbReference>
<organism evidence="6">
    <name type="scientific">Salvia splendens</name>
    <name type="common">Scarlet sage</name>
    <dbReference type="NCBI Taxonomy" id="180675"/>
    <lineage>
        <taxon>Eukaryota</taxon>
        <taxon>Viridiplantae</taxon>
        <taxon>Streptophyta</taxon>
        <taxon>Embryophyta</taxon>
        <taxon>Tracheophyta</taxon>
        <taxon>Spermatophyta</taxon>
        <taxon>Magnoliopsida</taxon>
        <taxon>eudicotyledons</taxon>
        <taxon>Gunneridae</taxon>
        <taxon>Pentapetalae</taxon>
        <taxon>asterids</taxon>
        <taxon>lamiids</taxon>
        <taxon>Lamiales</taxon>
        <taxon>Lamiaceae</taxon>
        <taxon>Nepetoideae</taxon>
        <taxon>Mentheae</taxon>
        <taxon>Salviinae</taxon>
        <taxon>Salvia</taxon>
        <taxon>Salvia subgen. Calosphace</taxon>
        <taxon>core Calosphace</taxon>
    </lineage>
</organism>
<dbReference type="Gene3D" id="1.20.140.40">
    <property type="entry name" value="Invertase/pectin methylesterase inhibitor family protein"/>
    <property type="match status" value="1"/>
</dbReference>
<feature type="domain" description="Pectinesterase inhibitor" evidence="5">
    <location>
        <begin position="26"/>
        <end position="161"/>
    </location>
</feature>
<comment type="similarity">
    <text evidence="3">Belongs to the PMEI family.</text>
</comment>
<evidence type="ECO:0000313" key="6">
    <source>
        <dbReference type="EMBL" id="KAG6418941.1"/>
    </source>
</evidence>
<keyword evidence="7" id="KW-1185">Reference proteome</keyword>
<keyword evidence="1 4" id="KW-0732">Signal</keyword>
<evidence type="ECO:0000313" key="7">
    <source>
        <dbReference type="Proteomes" id="UP000298416"/>
    </source>
</evidence>
<evidence type="ECO:0000256" key="2">
    <source>
        <dbReference type="ARBA" id="ARBA00023157"/>
    </source>
</evidence>
<proteinExistence type="inferred from homology"/>
<dbReference type="Pfam" id="PF04043">
    <property type="entry name" value="PMEI"/>
    <property type="match status" value="1"/>
</dbReference>
<accession>A0A8X8XRC9</accession>
<keyword evidence="2" id="KW-1015">Disulfide bond</keyword>
<comment type="caution">
    <text evidence="6">The sequence shown here is derived from an EMBL/GenBank/DDBJ whole genome shotgun (WGS) entry which is preliminary data.</text>
</comment>
<dbReference type="NCBIfam" id="TIGR01614">
    <property type="entry name" value="PME_inhib"/>
    <property type="match status" value="1"/>
</dbReference>
<evidence type="ECO:0000259" key="5">
    <source>
        <dbReference type="SMART" id="SM00856"/>
    </source>
</evidence>
<dbReference type="SUPFAM" id="SSF101148">
    <property type="entry name" value="Plant invertase/pectin methylesterase inhibitor"/>
    <property type="match status" value="1"/>
</dbReference>
<feature type="signal peptide" evidence="4">
    <location>
        <begin position="1"/>
        <end position="24"/>
    </location>
</feature>
<evidence type="ECO:0000256" key="1">
    <source>
        <dbReference type="ARBA" id="ARBA00022729"/>
    </source>
</evidence>
<dbReference type="OrthoDB" id="1899876at2759"/>
<evidence type="ECO:0000256" key="4">
    <source>
        <dbReference type="SAM" id="SignalP"/>
    </source>
</evidence>
<sequence>MAAAPRIISLIIAALCCLLPSTAAQKPDLAIAVCRNTTDFAFCREAVYSDPRAPGADRYELIDIIFRLAYRNASDTRGYIAGEVKSGADELKKCLGDYDKAVAILEGMLNDLNSESYYDLDSRSLDIQHRVSDCGKGLRIGVGIARRNQNMLKLANMCYAVSKLF</sequence>
<feature type="chain" id="PRO_5036467785" description="Pectinesterase inhibitor domain-containing protein" evidence="4">
    <location>
        <begin position="25"/>
        <end position="165"/>
    </location>
</feature>
<dbReference type="InterPro" id="IPR035513">
    <property type="entry name" value="Invertase/methylesterase_inhib"/>
</dbReference>
<protein>
    <recommendedName>
        <fullName evidence="5">Pectinesterase inhibitor domain-containing protein</fullName>
    </recommendedName>
</protein>